<dbReference type="InterPro" id="IPR008861">
    <property type="entry name" value="GpX-like"/>
</dbReference>
<sequence length="69" mass="7230">MAFQYVTKAGDVADWIAWKQYGTRSGATEALLDTNPGLADAGTTLPAGLTITLPDLPAAPARATIRIWG</sequence>
<dbReference type="Pfam" id="PF05489">
    <property type="entry name" value="Phage_tail_X"/>
    <property type="match status" value="1"/>
</dbReference>
<organism evidence="1 2">
    <name type="scientific">Azospirillum doebereinerae</name>
    <dbReference type="NCBI Taxonomy" id="92933"/>
    <lineage>
        <taxon>Bacteria</taxon>
        <taxon>Pseudomonadati</taxon>
        <taxon>Pseudomonadota</taxon>
        <taxon>Alphaproteobacteria</taxon>
        <taxon>Rhodospirillales</taxon>
        <taxon>Azospirillaceae</taxon>
        <taxon>Azospirillum</taxon>
    </lineage>
</organism>
<keyword evidence="2" id="KW-1185">Reference proteome</keyword>
<dbReference type="RefSeq" id="WP_126994798.1">
    <property type="nucleotide sequence ID" value="NZ_CP173190.1"/>
</dbReference>
<comment type="caution">
    <text evidence="1">The sequence shown here is derived from an EMBL/GenBank/DDBJ whole genome shotgun (WGS) entry which is preliminary data.</text>
</comment>
<reference evidence="1 2" key="1">
    <citation type="submission" date="2018-12" db="EMBL/GenBank/DDBJ databases">
        <authorList>
            <person name="Yang Y."/>
        </authorList>
    </citation>
    <scope>NUCLEOTIDE SEQUENCE [LARGE SCALE GENOMIC DNA]</scope>
    <source>
        <strain evidence="1 2">GSF71</strain>
    </source>
</reference>
<accession>A0A3S0X1E3</accession>
<name>A0A3S0X1E3_9PROT</name>
<dbReference type="OrthoDB" id="8759063at2"/>
<proteinExistence type="predicted"/>
<evidence type="ECO:0000313" key="1">
    <source>
        <dbReference type="EMBL" id="RUQ74922.1"/>
    </source>
</evidence>
<dbReference type="InterPro" id="IPR036779">
    <property type="entry name" value="LysM_dom_sf"/>
</dbReference>
<dbReference type="Proteomes" id="UP000280346">
    <property type="component" value="Unassembled WGS sequence"/>
</dbReference>
<gene>
    <name evidence="1" type="ORF">EJ913_03360</name>
</gene>
<evidence type="ECO:0000313" key="2">
    <source>
        <dbReference type="Proteomes" id="UP000280346"/>
    </source>
</evidence>
<dbReference type="AlphaFoldDB" id="A0A3S0X1E3"/>
<protein>
    <submittedName>
        <fullName evidence="1">Phage tail protein</fullName>
    </submittedName>
</protein>
<dbReference type="EMBL" id="RZIJ01000002">
    <property type="protein sequence ID" value="RUQ74922.1"/>
    <property type="molecule type" value="Genomic_DNA"/>
</dbReference>
<dbReference type="Gene3D" id="3.10.350.10">
    <property type="entry name" value="LysM domain"/>
    <property type="match status" value="1"/>
</dbReference>